<keyword evidence="4 8" id="KW-0812">Transmembrane</keyword>
<dbReference type="OrthoDB" id="5245022at2"/>
<feature type="transmembrane region" description="Helical" evidence="8">
    <location>
        <begin position="37"/>
        <end position="61"/>
    </location>
</feature>
<keyword evidence="3" id="KW-1003">Cell membrane</keyword>
<keyword evidence="5" id="KW-0133">Cell shape</keyword>
<evidence type="ECO:0000313" key="10">
    <source>
        <dbReference type="Proteomes" id="UP000295244"/>
    </source>
</evidence>
<evidence type="ECO:0000256" key="1">
    <source>
        <dbReference type="ARBA" id="ARBA00004651"/>
    </source>
</evidence>
<proteinExistence type="inferred from homology"/>
<comment type="caution">
    <text evidence="9">The sequence shown here is derived from an EMBL/GenBank/DDBJ whole genome shotgun (WGS) entry which is preliminary data.</text>
</comment>
<feature type="transmembrane region" description="Helical" evidence="8">
    <location>
        <begin position="67"/>
        <end position="88"/>
    </location>
</feature>
<protein>
    <submittedName>
        <fullName evidence="9">Rod shape-determining protein MreD</fullName>
    </submittedName>
</protein>
<dbReference type="InterPro" id="IPR007227">
    <property type="entry name" value="Cell_shape_determining_MreD"/>
</dbReference>
<evidence type="ECO:0000313" key="9">
    <source>
        <dbReference type="EMBL" id="TCJ17331.1"/>
    </source>
</evidence>
<dbReference type="GO" id="GO:0008360">
    <property type="term" value="P:regulation of cell shape"/>
    <property type="evidence" value="ECO:0007669"/>
    <property type="project" value="UniProtKB-KW"/>
</dbReference>
<organism evidence="9 10">
    <name type="scientific">Rubrobacter taiwanensis</name>
    <dbReference type="NCBI Taxonomy" id="185139"/>
    <lineage>
        <taxon>Bacteria</taxon>
        <taxon>Bacillati</taxon>
        <taxon>Actinomycetota</taxon>
        <taxon>Rubrobacteria</taxon>
        <taxon>Rubrobacterales</taxon>
        <taxon>Rubrobacteraceae</taxon>
        <taxon>Rubrobacter</taxon>
    </lineage>
</organism>
<evidence type="ECO:0000256" key="7">
    <source>
        <dbReference type="ARBA" id="ARBA00023136"/>
    </source>
</evidence>
<reference evidence="9 10" key="1">
    <citation type="submission" date="2019-03" db="EMBL/GenBank/DDBJ databases">
        <title>Whole genome sequence of a novel Rubrobacter taiwanensis strain, isolated from Yellowstone National Park.</title>
        <authorList>
            <person name="Freed S."/>
            <person name="Ramaley R.F."/>
            <person name="Kyndt J.A."/>
        </authorList>
    </citation>
    <scope>NUCLEOTIDE SEQUENCE [LARGE SCALE GENOMIC DNA]</scope>
    <source>
        <strain evidence="9 10">Yellowstone</strain>
    </source>
</reference>
<keyword evidence="6 8" id="KW-1133">Transmembrane helix</keyword>
<feature type="transmembrane region" description="Helical" evidence="8">
    <location>
        <begin position="6"/>
        <end position="30"/>
    </location>
</feature>
<name>A0A4R1BJ71_9ACTN</name>
<accession>A0A4R1BJ71</accession>
<evidence type="ECO:0000256" key="8">
    <source>
        <dbReference type="SAM" id="Phobius"/>
    </source>
</evidence>
<comment type="subcellular location">
    <subcellularLocation>
        <location evidence="1">Cell membrane</location>
        <topology evidence="1">Multi-pass membrane protein</topology>
    </subcellularLocation>
</comment>
<evidence type="ECO:0000256" key="3">
    <source>
        <dbReference type="ARBA" id="ARBA00022475"/>
    </source>
</evidence>
<keyword evidence="7 8" id="KW-0472">Membrane</keyword>
<gene>
    <name evidence="9" type="primary">mreD</name>
    <name evidence="9" type="ORF">E0L93_07315</name>
</gene>
<feature type="transmembrane region" description="Helical" evidence="8">
    <location>
        <begin position="134"/>
        <end position="155"/>
    </location>
</feature>
<keyword evidence="10" id="KW-1185">Reference proteome</keyword>
<evidence type="ECO:0000256" key="5">
    <source>
        <dbReference type="ARBA" id="ARBA00022960"/>
    </source>
</evidence>
<dbReference type="NCBIfam" id="TIGR03426">
    <property type="entry name" value="shape_MreD"/>
    <property type="match status" value="1"/>
</dbReference>
<sequence>MVRLLPTPWAALLVAFAAVLEVAVAPYLTLGYAAPRFMIIGIVFAAAGLRDLQGILVGFFGGVLTDALGGGLFGTHALAGLVAAFLAVRSGVGFRKYNTRLTLVFVVMLAVAAFDIIGITALNLSGYGSVPVGRFMVVGVMPDVLLNGLLAYLFCRVMERFGLIG</sequence>
<dbReference type="AlphaFoldDB" id="A0A4R1BJ71"/>
<dbReference type="EMBL" id="SKBU01000014">
    <property type="protein sequence ID" value="TCJ17331.1"/>
    <property type="molecule type" value="Genomic_DNA"/>
</dbReference>
<dbReference type="GO" id="GO:0005886">
    <property type="term" value="C:plasma membrane"/>
    <property type="evidence" value="ECO:0007669"/>
    <property type="project" value="UniProtKB-SubCell"/>
</dbReference>
<dbReference type="Pfam" id="PF04093">
    <property type="entry name" value="MreD"/>
    <property type="match status" value="1"/>
</dbReference>
<dbReference type="Proteomes" id="UP000295244">
    <property type="component" value="Unassembled WGS sequence"/>
</dbReference>
<evidence type="ECO:0000256" key="6">
    <source>
        <dbReference type="ARBA" id="ARBA00022989"/>
    </source>
</evidence>
<evidence type="ECO:0000256" key="4">
    <source>
        <dbReference type="ARBA" id="ARBA00022692"/>
    </source>
</evidence>
<comment type="similarity">
    <text evidence="2">Belongs to the MreD family.</text>
</comment>
<feature type="transmembrane region" description="Helical" evidence="8">
    <location>
        <begin position="100"/>
        <end position="122"/>
    </location>
</feature>
<evidence type="ECO:0000256" key="2">
    <source>
        <dbReference type="ARBA" id="ARBA00007776"/>
    </source>
</evidence>